<dbReference type="Proteomes" id="UP000001038">
    <property type="component" value="Chromosome 21"/>
</dbReference>
<evidence type="ECO:0000256" key="3">
    <source>
        <dbReference type="ARBA" id="ARBA00023242"/>
    </source>
</evidence>
<feature type="compositionally biased region" description="Basic and acidic residues" evidence="6">
    <location>
        <begin position="412"/>
        <end position="430"/>
    </location>
</feature>
<feature type="region of interest" description="Disordered" evidence="6">
    <location>
        <begin position="144"/>
        <end position="449"/>
    </location>
</feature>
<dbReference type="SUPFAM" id="SSF47370">
    <property type="entry name" value="Bromodomain"/>
    <property type="match status" value="1"/>
</dbReference>
<dbReference type="SMART" id="SM00391">
    <property type="entry name" value="MBD"/>
    <property type="match status" value="1"/>
</dbReference>
<dbReference type="PRINTS" id="PR00503">
    <property type="entry name" value="BROMODOMAIN"/>
</dbReference>
<evidence type="ECO:0000256" key="6">
    <source>
        <dbReference type="SAM" id="MobiDB-lite"/>
    </source>
</evidence>
<feature type="compositionally biased region" description="Polar residues" evidence="6">
    <location>
        <begin position="431"/>
        <end position="449"/>
    </location>
</feature>
<keyword evidence="11" id="KW-1185">Reference proteome</keyword>
<dbReference type="InterPro" id="IPR016177">
    <property type="entry name" value="DNA-bd_dom_sf"/>
</dbReference>
<feature type="coiled-coil region" evidence="5">
    <location>
        <begin position="1708"/>
        <end position="1735"/>
    </location>
</feature>
<reference evidence="10" key="3">
    <citation type="submission" date="2025-09" db="UniProtKB">
        <authorList>
            <consortium name="Ensembl"/>
        </authorList>
    </citation>
    <scope>IDENTIFICATION</scope>
    <source>
        <strain evidence="10">Hd-rR</strain>
    </source>
</reference>
<feature type="region of interest" description="Disordered" evidence="6">
    <location>
        <begin position="560"/>
        <end position="596"/>
    </location>
</feature>
<dbReference type="GeneTree" id="ENSGT00940000155359"/>
<protein>
    <submittedName>
        <fullName evidence="10">Bromodomain adjacent to zinc finger domain 2B</fullName>
    </submittedName>
</protein>
<dbReference type="STRING" id="8090.ENSORLP00000029161"/>
<feature type="compositionally biased region" description="Basic and acidic residues" evidence="6">
    <location>
        <begin position="291"/>
        <end position="301"/>
    </location>
</feature>
<name>A0A3B3HBE1_ORYLA</name>
<reference evidence="10" key="2">
    <citation type="submission" date="2025-08" db="UniProtKB">
        <authorList>
            <consortium name="Ensembl"/>
        </authorList>
    </citation>
    <scope>IDENTIFICATION</scope>
    <source>
        <strain evidence="10">Hd-rR</strain>
    </source>
</reference>
<evidence type="ECO:0000256" key="5">
    <source>
        <dbReference type="SAM" id="Coils"/>
    </source>
</evidence>
<keyword evidence="3" id="KW-0539">Nucleus</keyword>
<dbReference type="InParanoid" id="A0A3B3HBE1"/>
<dbReference type="Pfam" id="PF02791">
    <property type="entry name" value="DDT"/>
    <property type="match status" value="1"/>
</dbReference>
<dbReference type="InterPro" id="IPR001739">
    <property type="entry name" value="Methyl_CpG_DNA-bd"/>
</dbReference>
<organism evidence="10 11">
    <name type="scientific">Oryzias latipes</name>
    <name type="common">Japanese rice fish</name>
    <name type="synonym">Japanese killifish</name>
    <dbReference type="NCBI Taxonomy" id="8090"/>
    <lineage>
        <taxon>Eukaryota</taxon>
        <taxon>Metazoa</taxon>
        <taxon>Chordata</taxon>
        <taxon>Craniata</taxon>
        <taxon>Vertebrata</taxon>
        <taxon>Euteleostomi</taxon>
        <taxon>Actinopterygii</taxon>
        <taxon>Neopterygii</taxon>
        <taxon>Teleostei</taxon>
        <taxon>Neoteleostei</taxon>
        <taxon>Acanthomorphata</taxon>
        <taxon>Ovalentaria</taxon>
        <taxon>Atherinomorphae</taxon>
        <taxon>Beloniformes</taxon>
        <taxon>Adrianichthyidae</taxon>
        <taxon>Oryziinae</taxon>
        <taxon>Oryzias</taxon>
    </lineage>
</organism>
<dbReference type="GO" id="GO:0003677">
    <property type="term" value="F:DNA binding"/>
    <property type="evidence" value="ECO:0007669"/>
    <property type="project" value="InterPro"/>
</dbReference>
<evidence type="ECO:0000256" key="2">
    <source>
        <dbReference type="ARBA" id="ARBA00023117"/>
    </source>
</evidence>
<feature type="region of interest" description="Disordered" evidence="6">
    <location>
        <begin position="1202"/>
        <end position="1261"/>
    </location>
</feature>
<feature type="compositionally biased region" description="Polar residues" evidence="6">
    <location>
        <begin position="317"/>
        <end position="328"/>
    </location>
</feature>
<dbReference type="InterPro" id="IPR001487">
    <property type="entry name" value="Bromodomain"/>
</dbReference>
<sequence>MESEEDLVAPIPAFSHKLSPSRSFSAAPPQNLTTQCSLPSAGNIPSAVCGESIQKTNLQCSITNSSSSFGLLSSSSGRFGFGGIGSLDLPSLGAHLQFGTFKNWWQPTAAHTNEAATAFFSPFLGLHPVFVSNFDKLCPVALQPHPSGKRKRTETSPPPVNSAVNVTSSAEKQNKDKSKANGLLLSLHRPVHRKTIHEPKEQLLKRPQTRVSRCQSGPLTDSSTDAEDSSISSGSSDPDDVEEEDHQSSDSEDSVSKQETAAKRNVELLTHGTNKKRWKRPGSVDGNAAWESHHPHHDSVADRPQSTAHSAEGPDQQHVSVIQATGSLAETHKERSPLPHNSPPNSASVRSKHYAGFHSGKTLTSSPSARQSHASSSGIPFTINSHPSISSPKTLSPSSLTKQITLLTSKEAGGKPENVDRMKQSCERSSLKNIRKQWPSTKGTSSVPPKSQFCDSDLFLNPRGWMQDAVQDAPLALIKKAPCQSHAPSSPRHLPVMNLDSQHRDVLDASSLKPSVSTLPPQSQKNNAALSGEKMFTKTNSSSSPLNLSRNTKSYLLCRRDSLGDNDDEDSGSSLSENNPDTVSEGSEEEVKESLETGMENRAVGTLLKPSDASFSSHGDISNTSAHYLSLNKMFTEPLVLQSGGLFRSTTTTGVLEEQSAFATIQGSGITKRVTDERTLQLPLEFGWRRETRIRAMAGHLQREVAYIAPCGRRLRQYSDIMKYLIRYGITEISRHHFSLSAKVKVGDFYEARDGPQGLQWVLLADGEIAPVIAAMNGRRRHGAKSKHQLQGDGSGAKNPHLENVVDSKVQSGGDAKLFRRIEAQEIARRAAQIKMWRKFEKQAMRQAAKEAKRRQAIMAAEERQKKREELKILKQQEKIRRIQQIRTEKELRAQRILEEKRMKKEAAANARILKAEKHKKEKQMHKLQAIMQKQQERERHKLDLERERRRQHMVIMKALEAQRRSEEKERLKKEKLNEKRLKRERKLEHRRIEVEKAKELRKPKEDMCLTDHKPLPELSRIPGLVLPGRAVSDCLMVLHFLCNFGEVLGLGLDSGLLAIGSLQEGLLNIGNNMLLVQDLLVSLLSAAVCDPGVPAGHKCKTILGEHLSDVEIDKDNASEILQIFMESHSDQTHVAVLADSLKTRAFQAHTPPQKAFMLAFLVNELCCSKAVICEIHKKMDFIANLRKEKWTVEEKLRKLRNSDAKTTGIKSSSAGEQSHAAPNRSVKTKGNKIEDDSEEEEDEGDDSEDQGDNEEMVSELQREIRQKLFDSSHSLHSTMIGQDRYKRRYWILPQCGGIFVEGIGNDYEEADKKGGIQTDAQPETIGVKDEPFILDLTSDIYRQKSEFRNKDVFLQKPEKFPSKLEAKSDQDQDASGQSSHSPEAPSNPTSQMDEPPLLSPPQLQNFNWMNHSPPSILPNDQPSKVSTDTSGGWFSLLPRSPCDASSMTSDSYSSASSSPEAIRTTVFPFASPSAADTRSAINNVKSPGPQQVKSDIHHGGMTLSDEFSLTASPSLSCSGTSLPSPPVEVDGDQTINPELHRNQPEEQATGGRDHPCPQPITGEMLHGWWKVSDLEGLLKSLHSRGIRERNLQKQILKHKEHLSRLCLNTTGLESVAPGKSDSYRRIIENWSVEQKAKEVDVSLLQQVQALERRVLSADLQDGTSPVADRMCQGYRENKTSSLEIRRRKETSQEDAPDSVTGQADNPLETAVARLEELERNINHAAAAAAGSESRLWHKALRQVRASAQLSLCIQHLQKSVVWEQAVQRAEKSRASQRRDLQSQTAGGGLKQSCQLAAPAWLNMEAASSRSGQNRTGTDFNPASCTKKAQISKDDNSQLAVCRVLLAELEAHKDAWPFLTPVNHKVILGYRKVIKKPMDFSTIKKKLNNNLYFDLETFMADVNLVFDNCEKFNEDDSEIGRAGHNMRRFFEELLQLKK</sequence>
<feature type="domain" description="DDT" evidence="8">
    <location>
        <begin position="1029"/>
        <end position="1094"/>
    </location>
</feature>
<dbReference type="PANTHER" id="PTHR45915:SF1">
    <property type="entry name" value="BROMODOMAIN ADJACENT TO ZINC FINGER DOMAIN PROTEIN 2B"/>
    <property type="match status" value="1"/>
</dbReference>
<dbReference type="OrthoDB" id="21449at2759"/>
<dbReference type="PROSITE" id="PS50014">
    <property type="entry name" value="BROMODOMAIN_2"/>
    <property type="match status" value="1"/>
</dbReference>
<feature type="region of interest" description="Disordered" evidence="6">
    <location>
        <begin position="1359"/>
        <end position="1433"/>
    </location>
</feature>
<evidence type="ECO:0000256" key="1">
    <source>
        <dbReference type="ARBA" id="ARBA00004123"/>
    </source>
</evidence>
<dbReference type="GO" id="GO:0000785">
    <property type="term" value="C:chromatin"/>
    <property type="evidence" value="ECO:0000318"/>
    <property type="project" value="GO_Central"/>
</dbReference>
<dbReference type="GO" id="GO:0005634">
    <property type="term" value="C:nucleus"/>
    <property type="evidence" value="ECO:0007669"/>
    <property type="project" value="UniProtKB-SubCell"/>
</dbReference>
<dbReference type="Gene3D" id="1.20.920.10">
    <property type="entry name" value="Bromodomain-like"/>
    <property type="match status" value="1"/>
</dbReference>
<feature type="domain" description="MBD" evidence="9">
    <location>
        <begin position="674"/>
        <end position="745"/>
    </location>
</feature>
<feature type="compositionally biased region" description="Polar residues" evidence="6">
    <location>
        <begin position="162"/>
        <end position="171"/>
    </location>
</feature>
<keyword evidence="5" id="KW-0175">Coiled coil</keyword>
<dbReference type="InterPro" id="IPR018359">
    <property type="entry name" value="Bromodomain_CS"/>
</dbReference>
<evidence type="ECO:0000259" key="8">
    <source>
        <dbReference type="PROSITE" id="PS50827"/>
    </source>
</evidence>
<evidence type="ECO:0000313" key="10">
    <source>
        <dbReference type="Ensembl" id="ENSORLP00000029161.1"/>
    </source>
</evidence>
<feature type="region of interest" description="Disordered" evidence="6">
    <location>
        <begin position="1515"/>
        <end position="1559"/>
    </location>
</feature>
<dbReference type="PROSITE" id="PS50982">
    <property type="entry name" value="MBD"/>
    <property type="match status" value="1"/>
</dbReference>
<evidence type="ECO:0000256" key="4">
    <source>
        <dbReference type="PROSITE-ProRule" id="PRU00035"/>
    </source>
</evidence>
<feature type="compositionally biased region" description="Polar residues" evidence="6">
    <location>
        <begin position="572"/>
        <end position="582"/>
    </location>
</feature>
<feature type="compositionally biased region" description="Acidic residues" evidence="6">
    <location>
        <begin position="1236"/>
        <end position="1258"/>
    </location>
</feature>
<evidence type="ECO:0000259" key="9">
    <source>
        <dbReference type="PROSITE" id="PS50982"/>
    </source>
</evidence>
<dbReference type="Pfam" id="PF01429">
    <property type="entry name" value="MBD"/>
    <property type="match status" value="1"/>
</dbReference>
<dbReference type="InterPro" id="IPR036427">
    <property type="entry name" value="Bromodomain-like_sf"/>
</dbReference>
<keyword evidence="2 4" id="KW-0103">Bromodomain</keyword>
<feature type="compositionally biased region" description="Basic and acidic residues" evidence="6">
    <location>
        <begin position="246"/>
        <end position="266"/>
    </location>
</feature>
<accession>A0A3B3HBE1</accession>
<dbReference type="Ensembl" id="ENSORLT00000042427.1">
    <property type="protein sequence ID" value="ENSORLP00000029161.1"/>
    <property type="gene ID" value="ENSORLG00000016789.2"/>
</dbReference>
<evidence type="ECO:0000313" key="11">
    <source>
        <dbReference type="Proteomes" id="UP000001038"/>
    </source>
</evidence>
<feature type="compositionally biased region" description="Basic and acidic residues" evidence="6">
    <location>
        <begin position="1359"/>
        <end position="1371"/>
    </location>
</feature>
<feature type="compositionally biased region" description="Basic and acidic residues" evidence="6">
    <location>
        <begin position="1678"/>
        <end position="1692"/>
    </location>
</feature>
<feature type="coiled-coil region" evidence="5">
    <location>
        <begin position="904"/>
        <end position="985"/>
    </location>
</feature>
<feature type="compositionally biased region" description="Low complexity" evidence="6">
    <location>
        <begin position="390"/>
        <end position="402"/>
    </location>
</feature>
<feature type="compositionally biased region" description="Polar residues" evidence="6">
    <location>
        <begin position="1205"/>
        <end position="1217"/>
    </location>
</feature>
<feature type="compositionally biased region" description="Polar residues" evidence="6">
    <location>
        <begin position="378"/>
        <end position="389"/>
    </location>
</feature>
<feature type="domain" description="Bromo" evidence="7">
    <location>
        <begin position="1850"/>
        <end position="1920"/>
    </location>
</feature>
<dbReference type="PROSITE" id="PS50827">
    <property type="entry name" value="DDT"/>
    <property type="match status" value="1"/>
</dbReference>
<dbReference type="Bgee" id="ENSORLG00000016789">
    <property type="expression patterns" value="Expressed in testis and 11 other cell types or tissues"/>
</dbReference>
<dbReference type="PANTHER" id="PTHR45915">
    <property type="entry name" value="TRANSCRIPTION INTERMEDIARY FACTOR"/>
    <property type="match status" value="1"/>
</dbReference>
<dbReference type="InterPro" id="IPR018501">
    <property type="entry name" value="DDT_dom"/>
</dbReference>
<feature type="compositionally biased region" description="Polar residues" evidence="6">
    <location>
        <begin position="1402"/>
        <end position="1433"/>
    </location>
</feature>
<proteinExistence type="predicted"/>
<feature type="compositionally biased region" description="Low complexity" evidence="6">
    <location>
        <begin position="365"/>
        <end position="377"/>
    </location>
</feature>
<comment type="subcellular location">
    <subcellularLocation>
        <location evidence="1">Nucleus</location>
    </subcellularLocation>
</comment>
<reference evidence="10 11" key="1">
    <citation type="journal article" date="2007" name="Nature">
        <title>The medaka draft genome and insights into vertebrate genome evolution.</title>
        <authorList>
            <person name="Kasahara M."/>
            <person name="Naruse K."/>
            <person name="Sasaki S."/>
            <person name="Nakatani Y."/>
            <person name="Qu W."/>
            <person name="Ahsan B."/>
            <person name="Yamada T."/>
            <person name="Nagayasu Y."/>
            <person name="Doi K."/>
            <person name="Kasai Y."/>
            <person name="Jindo T."/>
            <person name="Kobayashi D."/>
            <person name="Shimada A."/>
            <person name="Toyoda A."/>
            <person name="Kuroki Y."/>
            <person name="Fujiyama A."/>
            <person name="Sasaki T."/>
            <person name="Shimizu A."/>
            <person name="Asakawa S."/>
            <person name="Shimizu N."/>
            <person name="Hashimoto S."/>
            <person name="Yang J."/>
            <person name="Lee Y."/>
            <person name="Matsushima K."/>
            <person name="Sugano S."/>
            <person name="Sakaizumi M."/>
            <person name="Narita T."/>
            <person name="Ohishi K."/>
            <person name="Haga S."/>
            <person name="Ohta F."/>
            <person name="Nomoto H."/>
            <person name="Nogata K."/>
            <person name="Morishita T."/>
            <person name="Endo T."/>
            <person name="Shin-I T."/>
            <person name="Takeda H."/>
            <person name="Morishita S."/>
            <person name="Kohara Y."/>
        </authorList>
    </citation>
    <scope>NUCLEOTIDE SEQUENCE [LARGE SCALE GENOMIC DNA]</scope>
    <source>
        <strain evidence="10 11">Hd-rR</strain>
    </source>
</reference>
<dbReference type="SMART" id="SM00297">
    <property type="entry name" value="BROMO"/>
    <property type="match status" value="1"/>
</dbReference>
<evidence type="ECO:0000259" key="7">
    <source>
        <dbReference type="PROSITE" id="PS50014"/>
    </source>
</evidence>
<dbReference type="SMART" id="SM00571">
    <property type="entry name" value="DDT"/>
    <property type="match status" value="1"/>
</dbReference>
<dbReference type="Gene3D" id="3.30.890.10">
    <property type="entry name" value="Methyl-cpg-binding Protein 2, Chain A"/>
    <property type="match status" value="1"/>
</dbReference>
<dbReference type="PROSITE" id="PS00633">
    <property type="entry name" value="BROMODOMAIN_1"/>
    <property type="match status" value="1"/>
</dbReference>
<dbReference type="Pfam" id="PF00439">
    <property type="entry name" value="Bromodomain"/>
    <property type="match status" value="1"/>
</dbReference>
<gene>
    <name evidence="10" type="primary">BAZ2B</name>
</gene>
<feature type="region of interest" description="Disordered" evidence="6">
    <location>
        <begin position="781"/>
        <end position="801"/>
    </location>
</feature>
<dbReference type="SUPFAM" id="SSF54171">
    <property type="entry name" value="DNA-binding domain"/>
    <property type="match status" value="1"/>
</dbReference>
<feature type="region of interest" description="Disordered" evidence="6">
    <location>
        <begin position="1678"/>
        <end position="1707"/>
    </location>
</feature>
<feature type="compositionally biased region" description="Polar residues" evidence="6">
    <location>
        <begin position="209"/>
        <end position="220"/>
    </location>
</feature>